<accession>A0ABC8TZ07</accession>
<dbReference type="EMBL" id="CAUOFW020006391">
    <property type="protein sequence ID" value="CAK9174652.1"/>
    <property type="molecule type" value="Genomic_DNA"/>
</dbReference>
<reference evidence="2 3" key="1">
    <citation type="submission" date="2024-02" db="EMBL/GenBank/DDBJ databases">
        <authorList>
            <person name="Vignale AGUSTIN F."/>
            <person name="Sosa J E."/>
            <person name="Modenutti C."/>
        </authorList>
    </citation>
    <scope>NUCLEOTIDE SEQUENCE [LARGE SCALE GENOMIC DNA]</scope>
</reference>
<sequence length="118" mass="12861">MDVPLLQAPSETEADGLPLVMAQQQNQNECEHIVDISRSNDASSSLSPSDPLPEVNPPGHEDRPSSSLPAITCQTPPSSSNTVNSRNSMFMRRSEGYAHRHRNPLNSGIYCCFVLVKA</sequence>
<dbReference type="Proteomes" id="UP001642360">
    <property type="component" value="Unassembled WGS sequence"/>
</dbReference>
<gene>
    <name evidence="2" type="ORF">ILEXP_LOCUS44401</name>
</gene>
<feature type="region of interest" description="Disordered" evidence="1">
    <location>
        <begin position="37"/>
        <end position="87"/>
    </location>
</feature>
<dbReference type="AlphaFoldDB" id="A0ABC8TZ07"/>
<feature type="compositionally biased region" description="Polar residues" evidence="1">
    <location>
        <begin position="65"/>
        <end position="87"/>
    </location>
</feature>
<proteinExistence type="predicted"/>
<name>A0ABC8TZ07_9AQUA</name>
<comment type="caution">
    <text evidence="2">The sequence shown here is derived from an EMBL/GenBank/DDBJ whole genome shotgun (WGS) entry which is preliminary data.</text>
</comment>
<feature type="compositionally biased region" description="Low complexity" evidence="1">
    <location>
        <begin position="37"/>
        <end position="49"/>
    </location>
</feature>
<evidence type="ECO:0000313" key="3">
    <source>
        <dbReference type="Proteomes" id="UP001642360"/>
    </source>
</evidence>
<evidence type="ECO:0000256" key="1">
    <source>
        <dbReference type="SAM" id="MobiDB-lite"/>
    </source>
</evidence>
<evidence type="ECO:0000313" key="2">
    <source>
        <dbReference type="EMBL" id="CAK9174652.1"/>
    </source>
</evidence>
<keyword evidence="3" id="KW-1185">Reference proteome</keyword>
<organism evidence="2 3">
    <name type="scientific">Ilex paraguariensis</name>
    <name type="common">yerba mate</name>
    <dbReference type="NCBI Taxonomy" id="185542"/>
    <lineage>
        <taxon>Eukaryota</taxon>
        <taxon>Viridiplantae</taxon>
        <taxon>Streptophyta</taxon>
        <taxon>Embryophyta</taxon>
        <taxon>Tracheophyta</taxon>
        <taxon>Spermatophyta</taxon>
        <taxon>Magnoliopsida</taxon>
        <taxon>eudicotyledons</taxon>
        <taxon>Gunneridae</taxon>
        <taxon>Pentapetalae</taxon>
        <taxon>asterids</taxon>
        <taxon>campanulids</taxon>
        <taxon>Aquifoliales</taxon>
        <taxon>Aquifoliaceae</taxon>
        <taxon>Ilex</taxon>
    </lineage>
</organism>
<protein>
    <submittedName>
        <fullName evidence="2">Uncharacterized protein</fullName>
    </submittedName>
</protein>